<comment type="similarity">
    <text evidence="1">Belongs to the 'phage' integrase family.</text>
</comment>
<dbReference type="InterPro" id="IPR050808">
    <property type="entry name" value="Phage_Integrase"/>
</dbReference>
<dbReference type="AlphaFoldDB" id="A0A918A1I8"/>
<accession>A0A918A1I8</accession>
<dbReference type="Gene3D" id="1.10.443.10">
    <property type="entry name" value="Intergrase catalytic core"/>
    <property type="match status" value="1"/>
</dbReference>
<dbReference type="Gene3D" id="1.10.150.130">
    <property type="match status" value="1"/>
</dbReference>
<gene>
    <name evidence="8" type="ORF">GCM10012278_10000</name>
</gene>
<evidence type="ECO:0000259" key="7">
    <source>
        <dbReference type="PROSITE" id="PS51900"/>
    </source>
</evidence>
<dbReference type="SUPFAM" id="SSF56349">
    <property type="entry name" value="DNA breaking-rejoining enzymes"/>
    <property type="match status" value="1"/>
</dbReference>
<evidence type="ECO:0000313" key="9">
    <source>
        <dbReference type="Proteomes" id="UP000660745"/>
    </source>
</evidence>
<dbReference type="InterPro" id="IPR044068">
    <property type="entry name" value="CB"/>
</dbReference>
<dbReference type="EMBL" id="BMNK01000001">
    <property type="protein sequence ID" value="GGP02503.1"/>
    <property type="molecule type" value="Genomic_DNA"/>
</dbReference>
<dbReference type="GO" id="GO:0006310">
    <property type="term" value="P:DNA recombination"/>
    <property type="evidence" value="ECO:0007669"/>
    <property type="project" value="UniProtKB-KW"/>
</dbReference>
<evidence type="ECO:0000256" key="1">
    <source>
        <dbReference type="ARBA" id="ARBA00008857"/>
    </source>
</evidence>
<dbReference type="GO" id="GO:0015074">
    <property type="term" value="P:DNA integration"/>
    <property type="evidence" value="ECO:0007669"/>
    <property type="project" value="UniProtKB-KW"/>
</dbReference>
<reference evidence="8" key="2">
    <citation type="submission" date="2020-09" db="EMBL/GenBank/DDBJ databases">
        <authorList>
            <person name="Sun Q."/>
            <person name="Zhou Y."/>
        </authorList>
    </citation>
    <scope>NUCLEOTIDE SEQUENCE</scope>
    <source>
        <strain evidence="8">CGMCC 4.7430</strain>
    </source>
</reference>
<evidence type="ECO:0000256" key="2">
    <source>
        <dbReference type="ARBA" id="ARBA00022908"/>
    </source>
</evidence>
<dbReference type="Pfam" id="PF00589">
    <property type="entry name" value="Phage_integrase"/>
    <property type="match status" value="1"/>
</dbReference>
<evidence type="ECO:0000313" key="8">
    <source>
        <dbReference type="EMBL" id="GGP02503.1"/>
    </source>
</evidence>
<dbReference type="GO" id="GO:0003677">
    <property type="term" value="F:DNA binding"/>
    <property type="evidence" value="ECO:0007669"/>
    <property type="project" value="UniProtKB-UniRule"/>
</dbReference>
<keyword evidence="9" id="KW-1185">Reference proteome</keyword>
<feature type="domain" description="Tyr recombinase" evidence="6">
    <location>
        <begin position="173"/>
        <end position="374"/>
    </location>
</feature>
<organism evidence="8 9">
    <name type="scientific">Nonomuraea glycinis</name>
    <dbReference type="NCBI Taxonomy" id="2047744"/>
    <lineage>
        <taxon>Bacteria</taxon>
        <taxon>Bacillati</taxon>
        <taxon>Actinomycetota</taxon>
        <taxon>Actinomycetes</taxon>
        <taxon>Streptosporangiales</taxon>
        <taxon>Streptosporangiaceae</taxon>
        <taxon>Nonomuraea</taxon>
    </lineage>
</organism>
<dbReference type="PANTHER" id="PTHR30629">
    <property type="entry name" value="PROPHAGE INTEGRASE"/>
    <property type="match status" value="1"/>
</dbReference>
<dbReference type="InterPro" id="IPR013762">
    <property type="entry name" value="Integrase-like_cat_sf"/>
</dbReference>
<dbReference type="InterPro" id="IPR010998">
    <property type="entry name" value="Integrase_recombinase_N"/>
</dbReference>
<evidence type="ECO:0000256" key="4">
    <source>
        <dbReference type="ARBA" id="ARBA00023172"/>
    </source>
</evidence>
<evidence type="ECO:0000256" key="3">
    <source>
        <dbReference type="ARBA" id="ARBA00023125"/>
    </source>
</evidence>
<keyword evidence="4" id="KW-0233">DNA recombination</keyword>
<protein>
    <submittedName>
        <fullName evidence="8">Site-specific integrase</fullName>
    </submittedName>
</protein>
<keyword evidence="3 5" id="KW-0238">DNA-binding</keyword>
<reference evidence="8" key="1">
    <citation type="journal article" date="2014" name="Int. J. Syst. Evol. Microbiol.">
        <title>Complete genome sequence of Corynebacterium casei LMG S-19264T (=DSM 44701T), isolated from a smear-ripened cheese.</title>
        <authorList>
            <consortium name="US DOE Joint Genome Institute (JGI-PGF)"/>
            <person name="Walter F."/>
            <person name="Albersmeier A."/>
            <person name="Kalinowski J."/>
            <person name="Ruckert C."/>
        </authorList>
    </citation>
    <scope>NUCLEOTIDE SEQUENCE</scope>
    <source>
        <strain evidence="8">CGMCC 4.7430</strain>
    </source>
</reference>
<dbReference type="InterPro" id="IPR002104">
    <property type="entry name" value="Integrase_catalytic"/>
</dbReference>
<dbReference type="PROSITE" id="PS51900">
    <property type="entry name" value="CB"/>
    <property type="match status" value="1"/>
</dbReference>
<dbReference type="Proteomes" id="UP000660745">
    <property type="component" value="Unassembled WGS sequence"/>
</dbReference>
<dbReference type="RefSeq" id="WP_189137220.1">
    <property type="nucleotide sequence ID" value="NZ_BMNK01000001.1"/>
</dbReference>
<evidence type="ECO:0000259" key="6">
    <source>
        <dbReference type="PROSITE" id="PS51898"/>
    </source>
</evidence>
<dbReference type="InterPro" id="IPR011010">
    <property type="entry name" value="DNA_brk_join_enz"/>
</dbReference>
<dbReference type="PANTHER" id="PTHR30629:SF2">
    <property type="entry name" value="PROPHAGE INTEGRASE INTS-RELATED"/>
    <property type="match status" value="1"/>
</dbReference>
<dbReference type="PROSITE" id="PS51898">
    <property type="entry name" value="TYR_RECOMBINASE"/>
    <property type="match status" value="1"/>
</dbReference>
<sequence>MTKRRSRGDGGLHWDEDRQRWIASLTVGYTPAGKRIVKKASGKTKTAAKDKLKEIVRDYEDGLAIAPGDYTVERAVNDWLAYGLNGRDPGTVESYTILCRKHVVPALGKRKLRDLSAEDVDRWLADKAKTLSTRTLQIIRSCLNRALKRAMARDKVKRNVVELCSVPVGKAGRPSKALTFAQADAVLKAADGTRLYAYIVVSLLTGARTEELRALTWDHVDLEGDPKAVPPVPPHVAVWRSVRAGGDTKTQKSRRTLALPRRCVEVLRQHREDQRREQGDSWTTGGLVFASSAGTELDASNVRRAFRVVIRDAQGLNPAEWTPRELRHSFVSLLSDNGIPLEEISRLVGHSSTAVTEVVYRKQIRPVLQSGAVAMDRIFEI</sequence>
<proteinExistence type="inferred from homology"/>
<keyword evidence="2" id="KW-0229">DNA integration</keyword>
<comment type="caution">
    <text evidence="8">The sequence shown here is derived from an EMBL/GenBank/DDBJ whole genome shotgun (WGS) entry which is preliminary data.</text>
</comment>
<evidence type="ECO:0000256" key="5">
    <source>
        <dbReference type="PROSITE-ProRule" id="PRU01248"/>
    </source>
</evidence>
<name>A0A918A1I8_9ACTN</name>
<dbReference type="CDD" id="cd01189">
    <property type="entry name" value="INT_ICEBs1_C_like"/>
    <property type="match status" value="1"/>
</dbReference>
<feature type="domain" description="Core-binding (CB)" evidence="7">
    <location>
        <begin position="70"/>
        <end position="151"/>
    </location>
</feature>